<evidence type="ECO:0008006" key="9">
    <source>
        <dbReference type="Google" id="ProtNLM"/>
    </source>
</evidence>
<dbReference type="Pfam" id="PF03227">
    <property type="entry name" value="GILT"/>
    <property type="match status" value="1"/>
</dbReference>
<evidence type="ECO:0000313" key="7">
    <source>
        <dbReference type="EMBL" id="KAK9887911.1"/>
    </source>
</evidence>
<comment type="similarity">
    <text evidence="2">Belongs to the GILT family.</text>
</comment>
<sequence>MFHPSALFLLVICSFLVSVTSVERAASLTKVSIYYESLCPDSIDFIRDELFPNYEALKDRIFIDFVPYGKASQSKSSNGEWLFRCQHGSPECRGNKYQACALAQKKGQDANVNFVSCVMSSADPSDSEEIRNCAVSNGFDWQVISLCYQGDRGNELLAQYGTRTHSLNPKLRFVPTIIYDDVFDQTLQNESLYYFVKAVCSKLSQPLPNICRKN</sequence>
<reference evidence="7 8" key="1">
    <citation type="submission" date="2023-03" db="EMBL/GenBank/DDBJ databases">
        <title>Genome insight into feeding habits of ladybird beetles.</title>
        <authorList>
            <person name="Li H.-S."/>
            <person name="Huang Y.-H."/>
            <person name="Pang H."/>
        </authorList>
    </citation>
    <scope>NUCLEOTIDE SEQUENCE [LARGE SCALE GENOMIC DNA]</scope>
    <source>
        <strain evidence="7">SYSU_2023b</strain>
        <tissue evidence="7">Whole body</tissue>
    </source>
</reference>
<dbReference type="InterPro" id="IPR004911">
    <property type="entry name" value="Interferon-induced_GILT"/>
</dbReference>
<feature type="signal peptide" evidence="6">
    <location>
        <begin position="1"/>
        <end position="21"/>
    </location>
</feature>
<organism evidence="7 8">
    <name type="scientific">Henosepilachna vigintioctopunctata</name>
    <dbReference type="NCBI Taxonomy" id="420089"/>
    <lineage>
        <taxon>Eukaryota</taxon>
        <taxon>Metazoa</taxon>
        <taxon>Ecdysozoa</taxon>
        <taxon>Arthropoda</taxon>
        <taxon>Hexapoda</taxon>
        <taxon>Insecta</taxon>
        <taxon>Pterygota</taxon>
        <taxon>Neoptera</taxon>
        <taxon>Endopterygota</taxon>
        <taxon>Coleoptera</taxon>
        <taxon>Polyphaga</taxon>
        <taxon>Cucujiformia</taxon>
        <taxon>Coccinelloidea</taxon>
        <taxon>Coccinellidae</taxon>
        <taxon>Epilachninae</taxon>
        <taxon>Epilachnini</taxon>
        <taxon>Henosepilachna</taxon>
    </lineage>
</organism>
<dbReference type="PANTHER" id="PTHR13234:SF8">
    <property type="entry name" value="GAMMA-INTERFERON-INDUCIBLE LYSOSOMAL THIOL REDUCTASE"/>
    <property type="match status" value="1"/>
</dbReference>
<comment type="caution">
    <text evidence="7">The sequence shown here is derived from an EMBL/GenBank/DDBJ whole genome shotgun (WGS) entry which is preliminary data.</text>
</comment>
<evidence type="ECO:0000313" key="8">
    <source>
        <dbReference type="Proteomes" id="UP001431783"/>
    </source>
</evidence>
<keyword evidence="5" id="KW-0325">Glycoprotein</keyword>
<proteinExistence type="inferred from homology"/>
<keyword evidence="8" id="KW-1185">Reference proteome</keyword>
<evidence type="ECO:0000256" key="5">
    <source>
        <dbReference type="ARBA" id="ARBA00023180"/>
    </source>
</evidence>
<comment type="subcellular location">
    <subcellularLocation>
        <location evidence="1">Secreted</location>
    </subcellularLocation>
</comment>
<dbReference type="Proteomes" id="UP001431783">
    <property type="component" value="Unassembled WGS sequence"/>
</dbReference>
<gene>
    <name evidence="7" type="ORF">WA026_000214</name>
</gene>
<keyword evidence="3" id="KW-0964">Secreted</keyword>
<dbReference type="GO" id="GO:0005576">
    <property type="term" value="C:extracellular region"/>
    <property type="evidence" value="ECO:0007669"/>
    <property type="project" value="UniProtKB-SubCell"/>
</dbReference>
<name>A0AAW1V6U6_9CUCU</name>
<accession>A0AAW1V6U6</accession>
<dbReference type="EMBL" id="JARQZJ010000121">
    <property type="protein sequence ID" value="KAK9887911.1"/>
    <property type="molecule type" value="Genomic_DNA"/>
</dbReference>
<dbReference type="PANTHER" id="PTHR13234">
    <property type="entry name" value="GAMMA-INTERFERON INDUCIBLE LYSOSOMAL THIOL REDUCTASE GILT"/>
    <property type="match status" value="1"/>
</dbReference>
<keyword evidence="4 6" id="KW-0732">Signal</keyword>
<evidence type="ECO:0000256" key="1">
    <source>
        <dbReference type="ARBA" id="ARBA00004613"/>
    </source>
</evidence>
<evidence type="ECO:0000256" key="3">
    <source>
        <dbReference type="ARBA" id="ARBA00022525"/>
    </source>
</evidence>
<evidence type="ECO:0000256" key="4">
    <source>
        <dbReference type="ARBA" id="ARBA00022729"/>
    </source>
</evidence>
<dbReference type="AlphaFoldDB" id="A0AAW1V6U6"/>
<protein>
    <recommendedName>
        <fullName evidence="9">Gamma-interferon-inducible lysosomal thiol reductase</fullName>
    </recommendedName>
</protein>
<dbReference type="GO" id="GO:0016671">
    <property type="term" value="F:oxidoreductase activity, acting on a sulfur group of donors, disulfide as acceptor"/>
    <property type="evidence" value="ECO:0007669"/>
    <property type="project" value="InterPro"/>
</dbReference>
<evidence type="ECO:0000256" key="6">
    <source>
        <dbReference type="SAM" id="SignalP"/>
    </source>
</evidence>
<evidence type="ECO:0000256" key="2">
    <source>
        <dbReference type="ARBA" id="ARBA00005679"/>
    </source>
</evidence>
<feature type="chain" id="PRO_5043811067" description="Gamma-interferon-inducible lysosomal thiol reductase" evidence="6">
    <location>
        <begin position="22"/>
        <end position="214"/>
    </location>
</feature>